<accession>A0ABR1W5U9</accession>
<feature type="compositionally biased region" description="Acidic residues" evidence="1">
    <location>
        <begin position="97"/>
        <end position="117"/>
    </location>
</feature>
<proteinExistence type="predicted"/>
<evidence type="ECO:0000313" key="3">
    <source>
        <dbReference type="EMBL" id="KAK8077523.1"/>
    </source>
</evidence>
<organism evidence="3 4">
    <name type="scientific">Apiospora saccharicola</name>
    <dbReference type="NCBI Taxonomy" id="335842"/>
    <lineage>
        <taxon>Eukaryota</taxon>
        <taxon>Fungi</taxon>
        <taxon>Dikarya</taxon>
        <taxon>Ascomycota</taxon>
        <taxon>Pezizomycotina</taxon>
        <taxon>Sordariomycetes</taxon>
        <taxon>Xylariomycetidae</taxon>
        <taxon>Amphisphaeriales</taxon>
        <taxon>Apiosporaceae</taxon>
        <taxon>Apiospora</taxon>
    </lineage>
</organism>
<keyword evidence="2" id="KW-1133">Transmembrane helix</keyword>
<reference evidence="3 4" key="1">
    <citation type="submission" date="2023-01" db="EMBL/GenBank/DDBJ databases">
        <title>Analysis of 21 Apiospora genomes using comparative genomics revels a genus with tremendous synthesis potential of carbohydrate active enzymes and secondary metabolites.</title>
        <authorList>
            <person name="Sorensen T."/>
        </authorList>
    </citation>
    <scope>NUCLEOTIDE SEQUENCE [LARGE SCALE GENOMIC DNA]</scope>
    <source>
        <strain evidence="3 4">CBS 83171</strain>
    </source>
</reference>
<evidence type="ECO:0000256" key="1">
    <source>
        <dbReference type="SAM" id="MobiDB-lite"/>
    </source>
</evidence>
<keyword evidence="2" id="KW-0472">Membrane</keyword>
<name>A0ABR1W5U9_9PEZI</name>
<dbReference type="Proteomes" id="UP001446871">
    <property type="component" value="Unassembled WGS sequence"/>
</dbReference>
<keyword evidence="2" id="KW-0812">Transmembrane</keyword>
<gene>
    <name evidence="3" type="ORF">PG996_003693</name>
</gene>
<dbReference type="EMBL" id="JAQQWM010000002">
    <property type="protein sequence ID" value="KAK8077523.1"/>
    <property type="molecule type" value="Genomic_DNA"/>
</dbReference>
<evidence type="ECO:0000256" key="2">
    <source>
        <dbReference type="SAM" id="Phobius"/>
    </source>
</evidence>
<keyword evidence="4" id="KW-1185">Reference proteome</keyword>
<evidence type="ECO:0000313" key="4">
    <source>
        <dbReference type="Proteomes" id="UP001446871"/>
    </source>
</evidence>
<protein>
    <submittedName>
        <fullName evidence="3">Uncharacterized protein</fullName>
    </submittedName>
</protein>
<sequence length="209" mass="24565">MAYHRHQQQQQQPFPATAHQNEWPVYPELKWGHELCPSPQRRPFAPFRNYRQPIPPPRWRKSAAERACEAREQAWRDRQIYLTNLPGRQSPSFVSESESESESGSDQETQEEPEEEELSRHLENMATKTLLNTRNLLLTGMDALAMLLNWFYHLAIVLAFVLFLASALQDPSQHVFKKLMLLFVDETEPEEFHYVLVQNYRSWSVAQPC</sequence>
<feature type="region of interest" description="Disordered" evidence="1">
    <location>
        <begin position="86"/>
        <end position="119"/>
    </location>
</feature>
<feature type="transmembrane region" description="Helical" evidence="2">
    <location>
        <begin position="150"/>
        <end position="168"/>
    </location>
</feature>
<comment type="caution">
    <text evidence="3">The sequence shown here is derived from an EMBL/GenBank/DDBJ whole genome shotgun (WGS) entry which is preliminary data.</text>
</comment>